<dbReference type="InterPro" id="IPR029030">
    <property type="entry name" value="Caspase-like_dom_sf"/>
</dbReference>
<evidence type="ECO:0000259" key="2">
    <source>
        <dbReference type="Pfam" id="PF01364"/>
    </source>
</evidence>
<dbReference type="AlphaFoldDB" id="A0A2S8GKK5"/>
<sequence>MHAAIAALLATLTIGASPQPPTDTLVVCPEAFVPALRPWLDYRSAQGREIGLITETASKERIRAAIRETAKTGALRWVVLVGDVPGASPTPEAPGVPTHVADAVVNVHFGSEPQLVTDNYYADIDDDQIPDLAIGRLSVRTPEQLETVVAKILAYEQDDTPGAWRRQLNVVAGVGGFSFLADTLMETITKKFLTDEVPSSYETKVAYASWRSPYCPDPREFRDETINQLNDGCLFWIYIGHGQRRYLDYVRVPGRRYYSIFKDGDVNQLNCKTGSPIAIFLACYTGAFDEPEDCLAEEMLRREGGPVAVYAGSRVTMPYAMSVMGSEMLEEYFQNNRETLGELILHAKRDMVDATNKSGNRKMLDSLARMVSPKPELLKEERREHVQLFNLIGDPLLKLPRVETAQIEAAETAQPGDSLQVSGISPFAGKGRIEIVCRRDLLTFKPGIRTDYDKSLPDFPDTYRQANDRCWHSIELDLPAGPFQTEIPLPAECAGQCHVRLFVEGAEQCAIGSCDLSVGPAGQSENAQ</sequence>
<evidence type="ECO:0000313" key="3">
    <source>
        <dbReference type="EMBL" id="PQO44968.1"/>
    </source>
</evidence>
<accession>A0A2S8GKK5</accession>
<dbReference type="Gene3D" id="3.40.50.1460">
    <property type="match status" value="1"/>
</dbReference>
<dbReference type="Proteomes" id="UP000237819">
    <property type="component" value="Unassembled WGS sequence"/>
</dbReference>
<dbReference type="OrthoDB" id="292502at2"/>
<gene>
    <name evidence="3" type="ORF">C5Y93_15640</name>
</gene>
<dbReference type="GO" id="GO:0008234">
    <property type="term" value="F:cysteine-type peptidase activity"/>
    <property type="evidence" value="ECO:0007669"/>
    <property type="project" value="InterPro"/>
</dbReference>
<organism evidence="3 4">
    <name type="scientific">Blastopirellula marina</name>
    <dbReference type="NCBI Taxonomy" id="124"/>
    <lineage>
        <taxon>Bacteria</taxon>
        <taxon>Pseudomonadati</taxon>
        <taxon>Planctomycetota</taxon>
        <taxon>Planctomycetia</taxon>
        <taxon>Pirellulales</taxon>
        <taxon>Pirellulaceae</taxon>
        <taxon>Blastopirellula</taxon>
    </lineage>
</organism>
<dbReference type="EMBL" id="PUHZ01000016">
    <property type="protein sequence ID" value="PQO44968.1"/>
    <property type="molecule type" value="Genomic_DNA"/>
</dbReference>
<reference evidence="3 4" key="1">
    <citation type="submission" date="2018-02" db="EMBL/GenBank/DDBJ databases">
        <title>Comparative genomes isolates from brazilian mangrove.</title>
        <authorList>
            <person name="Araujo J.E."/>
            <person name="Taketani R.G."/>
            <person name="Silva M.C.P."/>
            <person name="Loureco M.V."/>
            <person name="Andreote F.D."/>
        </authorList>
    </citation>
    <scope>NUCLEOTIDE SEQUENCE [LARGE SCALE GENOMIC DNA]</scope>
    <source>
        <strain evidence="3 4">Nap-Phe MGV</strain>
    </source>
</reference>
<dbReference type="InterPro" id="IPR029031">
    <property type="entry name" value="Gingipain_N_sf"/>
</dbReference>
<dbReference type="GO" id="GO:0006508">
    <property type="term" value="P:proteolysis"/>
    <property type="evidence" value="ECO:0007669"/>
    <property type="project" value="InterPro"/>
</dbReference>
<evidence type="ECO:0000313" key="4">
    <source>
        <dbReference type="Proteomes" id="UP000237819"/>
    </source>
</evidence>
<dbReference type="Gene3D" id="3.40.50.10390">
    <property type="entry name" value="Gingipain r, domain 1"/>
    <property type="match status" value="1"/>
</dbReference>
<dbReference type="Pfam" id="PF01364">
    <property type="entry name" value="Peptidase_C25"/>
    <property type="match status" value="1"/>
</dbReference>
<dbReference type="SUPFAM" id="SSF52129">
    <property type="entry name" value="Caspase-like"/>
    <property type="match status" value="1"/>
</dbReference>
<name>A0A2S8GKK5_9BACT</name>
<proteinExistence type="predicted"/>
<evidence type="ECO:0000256" key="1">
    <source>
        <dbReference type="ARBA" id="ARBA00022729"/>
    </source>
</evidence>
<dbReference type="InterPro" id="IPR001769">
    <property type="entry name" value="Gingipain"/>
</dbReference>
<keyword evidence="1" id="KW-0732">Signal</keyword>
<feature type="domain" description="Gingipain" evidence="2">
    <location>
        <begin position="25"/>
        <end position="399"/>
    </location>
</feature>
<protein>
    <recommendedName>
        <fullName evidence="2">Gingipain domain-containing protein</fullName>
    </recommendedName>
</protein>
<dbReference type="RefSeq" id="WP_105336368.1">
    <property type="nucleotide sequence ID" value="NZ_PUHZ01000016.1"/>
</dbReference>
<comment type="caution">
    <text evidence="3">The sequence shown here is derived from an EMBL/GenBank/DDBJ whole genome shotgun (WGS) entry which is preliminary data.</text>
</comment>